<evidence type="ECO:0000313" key="1">
    <source>
        <dbReference type="EMBL" id="OPC76787.1"/>
    </source>
</evidence>
<organism evidence="1 2">
    <name type="scientific">Embleya scabrispora</name>
    <dbReference type="NCBI Taxonomy" id="159449"/>
    <lineage>
        <taxon>Bacteria</taxon>
        <taxon>Bacillati</taxon>
        <taxon>Actinomycetota</taxon>
        <taxon>Actinomycetes</taxon>
        <taxon>Kitasatosporales</taxon>
        <taxon>Streptomycetaceae</taxon>
        <taxon>Embleya</taxon>
    </lineage>
</organism>
<dbReference type="RefSeq" id="WP_078982636.1">
    <property type="nucleotide sequence ID" value="NZ_MWQN01000005.1"/>
</dbReference>
<sequence>MVELGIRIELYEHVQGMDVNSEGYLGAILRDDGYQGVTAPSVGDFVALSSVRAGEIGEGPTLHGDGGPFLRVRHVEHYLRPVRDGATASWSRTNEPVAVLVLHSPVGVDVTPDDPSIAELLRRYAADGWNLNIGSDSPLFPAYKAATTE</sequence>
<proteinExistence type="predicted"/>
<reference evidence="1 2" key="1">
    <citation type="submission" date="2017-03" db="EMBL/GenBank/DDBJ databases">
        <title>Draft genome sequence of Streptomyces scabrisporus NF3, endophyte isolated from Amphipterygium adstringens.</title>
        <authorList>
            <person name="Vazquez M."/>
            <person name="Ceapa C.D."/>
            <person name="Rodriguez Luna D."/>
            <person name="Sanchez Esquivel S."/>
        </authorList>
    </citation>
    <scope>NUCLEOTIDE SEQUENCE [LARGE SCALE GENOMIC DNA]</scope>
    <source>
        <strain evidence="1 2">NF3</strain>
    </source>
</reference>
<protein>
    <submittedName>
        <fullName evidence="1">Uncharacterized protein</fullName>
    </submittedName>
</protein>
<dbReference type="AlphaFoldDB" id="A0A1T3NIX2"/>
<gene>
    <name evidence="1" type="ORF">B4N89_45770</name>
</gene>
<evidence type="ECO:0000313" key="2">
    <source>
        <dbReference type="Proteomes" id="UP000190037"/>
    </source>
</evidence>
<dbReference type="OrthoDB" id="9887506at2"/>
<keyword evidence="2" id="KW-1185">Reference proteome</keyword>
<accession>A0A1T3NIX2</accession>
<name>A0A1T3NIX2_9ACTN</name>
<comment type="caution">
    <text evidence="1">The sequence shown here is derived from an EMBL/GenBank/DDBJ whole genome shotgun (WGS) entry which is preliminary data.</text>
</comment>
<dbReference type="EMBL" id="MWQN01000005">
    <property type="protein sequence ID" value="OPC76787.1"/>
    <property type="molecule type" value="Genomic_DNA"/>
</dbReference>
<dbReference type="Proteomes" id="UP000190037">
    <property type="component" value="Unassembled WGS sequence"/>
</dbReference>